<feature type="coiled-coil region" evidence="1">
    <location>
        <begin position="179"/>
        <end position="206"/>
    </location>
</feature>
<dbReference type="EMBL" id="AGEI01000011">
    <property type="protein sequence ID" value="EHR35672.1"/>
    <property type="molecule type" value="Genomic_DNA"/>
</dbReference>
<dbReference type="GO" id="GO:0000175">
    <property type="term" value="F:3'-5'-RNA exonuclease activity"/>
    <property type="evidence" value="ECO:0007669"/>
    <property type="project" value="TreeGrafter"/>
</dbReference>
<keyword evidence="1" id="KW-0175">Coiled coil</keyword>
<evidence type="ECO:0000313" key="3">
    <source>
        <dbReference type="EMBL" id="EHR35672.1"/>
    </source>
</evidence>
<dbReference type="InterPro" id="IPR050410">
    <property type="entry name" value="CCR4/nocturin_mRNA_transcr"/>
</dbReference>
<dbReference type="RefSeq" id="WP_005397390.1">
    <property type="nucleotide sequence ID" value="NZ_JH601088.1"/>
</dbReference>
<dbReference type="AlphaFoldDB" id="H3NM02"/>
<protein>
    <recommendedName>
        <fullName evidence="2">Endonuclease/exonuclease/phosphatase domain-containing protein</fullName>
    </recommendedName>
</protein>
<proteinExistence type="predicted"/>
<feature type="domain" description="Endonuclease/exonuclease/phosphatase" evidence="2">
    <location>
        <begin position="8"/>
        <end position="246"/>
    </location>
</feature>
<dbReference type="eggNOG" id="COG3568">
    <property type="taxonomic scope" value="Bacteria"/>
</dbReference>
<reference evidence="3 4" key="1">
    <citation type="submission" date="2012-01" db="EMBL/GenBank/DDBJ databases">
        <title>The Genome Sequence of Helcococcus kunzii ATCC 51366.</title>
        <authorList>
            <consortium name="The Broad Institute Genome Sequencing Platform"/>
            <person name="Earl A."/>
            <person name="Ward D."/>
            <person name="Feldgarden M."/>
            <person name="Gevers D."/>
            <person name="Huys G."/>
            <person name="Young S.K."/>
            <person name="Zeng Q."/>
            <person name="Gargeya S."/>
            <person name="Fitzgerald M."/>
            <person name="Haas B."/>
            <person name="Abouelleil A."/>
            <person name="Alvarado L."/>
            <person name="Arachchi H.M."/>
            <person name="Berlin A."/>
            <person name="Chapman S.B."/>
            <person name="Gearin G."/>
            <person name="Goldberg J."/>
            <person name="Griggs A."/>
            <person name="Gujja S."/>
            <person name="Hansen M."/>
            <person name="Heiman D."/>
            <person name="Howarth C."/>
            <person name="Larimer J."/>
            <person name="Lui A."/>
            <person name="MacDonald P.J.P."/>
            <person name="McCowen C."/>
            <person name="Montmayeur A."/>
            <person name="Murphy C."/>
            <person name="Neiman D."/>
            <person name="Pearson M."/>
            <person name="Priest M."/>
            <person name="Roberts A."/>
            <person name="Saif S."/>
            <person name="Shea T."/>
            <person name="Sisk P."/>
            <person name="Stolte C."/>
            <person name="Sykes S."/>
            <person name="Wortman J."/>
            <person name="Nusbaum C."/>
            <person name="Birren B."/>
        </authorList>
    </citation>
    <scope>NUCLEOTIDE SEQUENCE [LARGE SCALE GENOMIC DNA]</scope>
    <source>
        <strain evidence="3 4">ATCC 51366</strain>
    </source>
</reference>
<dbReference type="Proteomes" id="UP000004191">
    <property type="component" value="Unassembled WGS sequence"/>
</dbReference>
<dbReference type="HOGENOM" id="CLU_030508_1_0_9"/>
<dbReference type="CDD" id="cd09083">
    <property type="entry name" value="EEP-1"/>
    <property type="match status" value="1"/>
</dbReference>
<name>H3NM02_9FIRM</name>
<evidence type="ECO:0000259" key="2">
    <source>
        <dbReference type="Pfam" id="PF03372"/>
    </source>
</evidence>
<sequence length="255" mass="30346">MTKYNALSVNIRYENENDKYQWKDRKYVLKNMIDKINPDFIGFQEVKSRQLDDLVNFFSEKYYYYGEFREESETAEMNPVFVKKDKFLIEDKKTLWLSDTPYEKHSNTWDGDLPRIYSYATVIDRNTHDKILKFINTHFDHVGVEARIKSSDLIENIIDETNFPVLLMGDFNTVPSDGYIDTLLNKENLENSYDKLQDKENSLTIHNYTDVTLGEPIDYIFVKSPFNISKSEVLRIKENDIYSSDHNHIYIEFEK</sequence>
<comment type="caution">
    <text evidence="3">The sequence shown here is derived from an EMBL/GenBank/DDBJ whole genome shotgun (WGS) entry which is preliminary data.</text>
</comment>
<keyword evidence="4" id="KW-1185">Reference proteome</keyword>
<accession>H3NM02</accession>
<dbReference type="Gene3D" id="3.60.10.10">
    <property type="entry name" value="Endonuclease/exonuclease/phosphatase"/>
    <property type="match status" value="1"/>
</dbReference>
<evidence type="ECO:0000256" key="1">
    <source>
        <dbReference type="SAM" id="Coils"/>
    </source>
</evidence>
<organism evidence="3 4">
    <name type="scientific">Helcococcus kunzii ATCC 51366</name>
    <dbReference type="NCBI Taxonomy" id="883114"/>
    <lineage>
        <taxon>Bacteria</taxon>
        <taxon>Bacillati</taxon>
        <taxon>Bacillota</taxon>
        <taxon>Tissierellia</taxon>
        <taxon>Tissierellales</taxon>
        <taxon>Peptoniphilaceae</taxon>
        <taxon>Helcococcus</taxon>
    </lineage>
</organism>
<dbReference type="Pfam" id="PF03372">
    <property type="entry name" value="Exo_endo_phos"/>
    <property type="match status" value="1"/>
</dbReference>
<dbReference type="GeneID" id="96999800"/>
<dbReference type="InterPro" id="IPR036691">
    <property type="entry name" value="Endo/exonu/phosph_ase_sf"/>
</dbReference>
<gene>
    <name evidence="3" type="ORF">HMPREF9709_00363</name>
</gene>
<dbReference type="PANTHER" id="PTHR12121:SF36">
    <property type="entry name" value="ENDONUCLEASE_EXONUCLEASE_PHOSPHATASE DOMAIN-CONTAINING PROTEIN"/>
    <property type="match status" value="1"/>
</dbReference>
<dbReference type="SUPFAM" id="SSF56219">
    <property type="entry name" value="DNase I-like"/>
    <property type="match status" value="1"/>
</dbReference>
<dbReference type="PANTHER" id="PTHR12121">
    <property type="entry name" value="CARBON CATABOLITE REPRESSOR PROTEIN 4"/>
    <property type="match status" value="1"/>
</dbReference>
<dbReference type="OrthoDB" id="9793162at2"/>
<dbReference type="STRING" id="883114.HMPREF9709_00363"/>
<evidence type="ECO:0000313" key="4">
    <source>
        <dbReference type="Proteomes" id="UP000004191"/>
    </source>
</evidence>
<dbReference type="InterPro" id="IPR005135">
    <property type="entry name" value="Endo/exonuclease/phosphatase"/>
</dbReference>